<feature type="transmembrane region" description="Helical" evidence="6">
    <location>
        <begin position="414"/>
        <end position="433"/>
    </location>
</feature>
<evidence type="ECO:0000256" key="5">
    <source>
        <dbReference type="ARBA" id="ARBA00023136"/>
    </source>
</evidence>
<name>A0ABR6WQN7_9FIRM</name>
<dbReference type="InterPro" id="IPR035681">
    <property type="entry name" value="ComA-like_MBL"/>
</dbReference>
<evidence type="ECO:0000256" key="4">
    <source>
        <dbReference type="ARBA" id="ARBA00022989"/>
    </source>
</evidence>
<dbReference type="PANTHER" id="PTHR30619">
    <property type="entry name" value="DNA INTERNALIZATION/COMPETENCE PROTEIN COMEC/REC2"/>
    <property type="match status" value="1"/>
</dbReference>
<keyword evidence="5 6" id="KW-0472">Membrane</keyword>
<evidence type="ECO:0000256" key="3">
    <source>
        <dbReference type="ARBA" id="ARBA00022692"/>
    </source>
</evidence>
<feature type="transmembrane region" description="Helical" evidence="6">
    <location>
        <begin position="245"/>
        <end position="265"/>
    </location>
</feature>
<comment type="subcellular location">
    <subcellularLocation>
        <location evidence="1">Cell membrane</location>
        <topology evidence="1">Multi-pass membrane protein</topology>
    </subcellularLocation>
</comment>
<dbReference type="EMBL" id="WJBB01000033">
    <property type="protein sequence ID" value="MBC3798531.1"/>
    <property type="molecule type" value="Genomic_DNA"/>
</dbReference>
<dbReference type="SMART" id="SM00849">
    <property type="entry name" value="Lactamase_B"/>
    <property type="match status" value="1"/>
</dbReference>
<dbReference type="Pfam" id="PF03772">
    <property type="entry name" value="Competence"/>
    <property type="match status" value="1"/>
</dbReference>
<keyword evidence="9" id="KW-1185">Reference proteome</keyword>
<dbReference type="InterPro" id="IPR004477">
    <property type="entry name" value="ComEC_N"/>
</dbReference>
<dbReference type="InterPro" id="IPR004797">
    <property type="entry name" value="Competence_ComEC/Rec2"/>
</dbReference>
<dbReference type="InterPro" id="IPR036866">
    <property type="entry name" value="RibonucZ/Hydroxyglut_hydro"/>
</dbReference>
<dbReference type="InterPro" id="IPR001279">
    <property type="entry name" value="Metallo-B-lactamas"/>
</dbReference>
<protein>
    <submittedName>
        <fullName evidence="8">DNA internalization-related competence protein ComEC/Rec2</fullName>
    </submittedName>
</protein>
<feature type="transmembrane region" description="Helical" evidence="6">
    <location>
        <begin position="440"/>
        <end position="459"/>
    </location>
</feature>
<feature type="transmembrane region" description="Helical" evidence="6">
    <location>
        <begin position="272"/>
        <end position="288"/>
    </location>
</feature>
<evidence type="ECO:0000259" key="7">
    <source>
        <dbReference type="SMART" id="SM00849"/>
    </source>
</evidence>
<dbReference type="SUPFAM" id="SSF56281">
    <property type="entry name" value="Metallo-hydrolase/oxidoreductase"/>
    <property type="match status" value="1"/>
</dbReference>
<dbReference type="RefSeq" id="WP_148603807.1">
    <property type="nucleotide sequence ID" value="NZ_RXYB01000010.1"/>
</dbReference>
<accession>A0ABR6WQN7</accession>
<dbReference type="InterPro" id="IPR025405">
    <property type="entry name" value="DUF4131"/>
</dbReference>
<feature type="transmembrane region" description="Helical" evidence="6">
    <location>
        <begin position="383"/>
        <end position="402"/>
    </location>
</feature>
<dbReference type="PANTHER" id="PTHR30619:SF1">
    <property type="entry name" value="RECOMBINATION PROTEIN 2"/>
    <property type="match status" value="1"/>
</dbReference>
<dbReference type="NCBIfam" id="TIGR00360">
    <property type="entry name" value="ComEC_N-term"/>
    <property type="match status" value="1"/>
</dbReference>
<evidence type="ECO:0000256" key="6">
    <source>
        <dbReference type="SAM" id="Phobius"/>
    </source>
</evidence>
<feature type="transmembrane region" description="Helical" evidence="6">
    <location>
        <begin position="343"/>
        <end position="362"/>
    </location>
</feature>
<gene>
    <name evidence="8" type="ORF">GH807_16015</name>
</gene>
<evidence type="ECO:0000313" key="9">
    <source>
        <dbReference type="Proteomes" id="UP000653358"/>
    </source>
</evidence>
<feature type="domain" description="Metallo-beta-lactamase" evidence="7">
    <location>
        <begin position="539"/>
        <end position="744"/>
    </location>
</feature>
<dbReference type="Pfam" id="PF13567">
    <property type="entry name" value="DUF4131"/>
    <property type="match status" value="1"/>
</dbReference>
<dbReference type="NCBIfam" id="TIGR00361">
    <property type="entry name" value="ComEC_Rec2"/>
    <property type="match status" value="1"/>
</dbReference>
<feature type="transmembrane region" description="Helical" evidence="6">
    <location>
        <begin position="479"/>
        <end position="500"/>
    </location>
</feature>
<evidence type="ECO:0000313" key="8">
    <source>
        <dbReference type="EMBL" id="MBC3798531.1"/>
    </source>
</evidence>
<dbReference type="Gene3D" id="3.60.15.10">
    <property type="entry name" value="Ribonuclease Z/Hydroxyacylglutathione hydrolase-like"/>
    <property type="match status" value="1"/>
</dbReference>
<organism evidence="8 9">
    <name type="scientific">Acetobacterium tundrae</name>
    <dbReference type="NCBI Taxonomy" id="132932"/>
    <lineage>
        <taxon>Bacteria</taxon>
        <taxon>Bacillati</taxon>
        <taxon>Bacillota</taxon>
        <taxon>Clostridia</taxon>
        <taxon>Eubacteriales</taxon>
        <taxon>Eubacteriaceae</taxon>
        <taxon>Acetobacterium</taxon>
    </lineage>
</organism>
<evidence type="ECO:0000256" key="2">
    <source>
        <dbReference type="ARBA" id="ARBA00022475"/>
    </source>
</evidence>
<dbReference type="Pfam" id="PF00753">
    <property type="entry name" value="Lactamase_B"/>
    <property type="match status" value="1"/>
</dbReference>
<keyword evidence="3 6" id="KW-0812">Transmembrane</keyword>
<feature type="transmembrane region" description="Helical" evidence="6">
    <location>
        <begin position="6"/>
        <end position="38"/>
    </location>
</feature>
<keyword evidence="2" id="KW-1003">Cell membrane</keyword>
<evidence type="ECO:0000256" key="1">
    <source>
        <dbReference type="ARBA" id="ARBA00004651"/>
    </source>
</evidence>
<feature type="transmembrane region" description="Helical" evidence="6">
    <location>
        <begin position="50"/>
        <end position="68"/>
    </location>
</feature>
<proteinExistence type="predicted"/>
<dbReference type="Proteomes" id="UP000653358">
    <property type="component" value="Unassembled WGS sequence"/>
</dbReference>
<dbReference type="CDD" id="cd07731">
    <property type="entry name" value="ComA-like_MBL-fold"/>
    <property type="match status" value="1"/>
</dbReference>
<keyword evidence="4 6" id="KW-1133">Transmembrane helix</keyword>
<comment type="caution">
    <text evidence="8">The sequence shown here is derived from an EMBL/GenBank/DDBJ whole genome shotgun (WGS) entry which is preliminary data.</text>
</comment>
<sequence length="790" mass="87636">MKRPLLWGIIVLGLSIAFAYYRIPVWAILLCSGLLVFLPLVVKRIKKTQLLFVLGIFCGGIILGYGAFPLTDPMASFYDKEVLVTGVVTDYPIIKDDRMVLNIKTKQIATTKNEALKKAMGLKVTIYLETIKDQQVFNPGDILTIKGTLSKPSGKRNPGGFDYGLYLKSQAIDGLLVAPPEGIDRISRESSLYFTILSIKRHFETQCDTYFSEDVSDLLKGVIFGEKDIGEDLTQSFQNAGVTHVLSVSGLHVGYVFLAISFILITLKINKKFWMLFLLPALLFYVALTGFVPPVVRAAIMIVCLTFGQGIHREKDPLNQLCLAGLIILCLWPSQLFQAGFQLSMGAMLGIILFYEPLLFLCKKQRNKKSPRIKKNMGPIIEGLILTFCATLGTLPILLYHFKTFTLLSFLSNLLVVPLIGLFLLAGMIFLVIAGLFPFLAILFSMPLAFLGKSILVMLDGINDLGKTLDFLLINRGGLTIVESCIFLLFSFLISGYFFLKSRRVKNTVLAIGFVLGLLLILLPLYPKNLVVTILDVGQGDSILIETPSGLNYLIDGGGYLFPKASEISESVLYPVLYSKNIRKLDGVFLTHNHVDHCQGIEELVFDKFPVQNLFMSINTNSETLLNQSTVPVTLLEKGSVIQGKDGVRIEVYSPSGEIRPKEDDEQNNASLVMCLSYKGTNMLLCGDIEAETERLILNDMKAESAEKDFQVIKIPHHGSKSSSTQEFLTAVDPEMAVISVGAHNSFGHPSDEVLRRLDEQDINTLRTDKNGAVEITSNGEWIHYKTYAD</sequence>
<reference evidence="8 9" key="1">
    <citation type="journal article" date="2020" name="mSystems">
        <title>Defining Genomic and Predicted Metabolic Features of the Acetobacterium Genus.</title>
        <authorList>
            <person name="Ross D.E."/>
            <person name="Marshall C.W."/>
            <person name="Gulliver D."/>
            <person name="May H.D."/>
            <person name="Norman R.S."/>
        </authorList>
    </citation>
    <scope>NUCLEOTIDE SEQUENCE [LARGE SCALE GENOMIC DNA]</scope>
    <source>
        <strain evidence="8 9">DSM 9173</strain>
    </source>
</reference>
<feature type="transmembrane region" description="Helical" evidence="6">
    <location>
        <begin position="507"/>
        <end position="526"/>
    </location>
</feature>
<dbReference type="InterPro" id="IPR052159">
    <property type="entry name" value="Competence_DNA_uptake"/>
</dbReference>